<dbReference type="GO" id="GO:0008033">
    <property type="term" value="P:tRNA processing"/>
    <property type="evidence" value="ECO:0007669"/>
    <property type="project" value="UniProtKB-KW"/>
</dbReference>
<keyword evidence="2 8" id="KW-0819">tRNA processing</keyword>
<protein>
    <recommendedName>
        <fullName evidence="8">Ribonuclease T</fullName>
        <ecNumber evidence="8">3.1.13.-</ecNumber>
    </recommendedName>
    <alternativeName>
        <fullName evidence="8">Exoribonuclease T</fullName>
        <shortName evidence="8">RNase T</shortName>
    </alternativeName>
</protein>
<keyword evidence="3 8" id="KW-0540">Nuclease</keyword>
<feature type="binding site" evidence="8">
    <location>
        <position position="41"/>
    </location>
    <ligand>
        <name>Mg(2+)</name>
        <dbReference type="ChEBI" id="CHEBI:18420"/>
        <label>1</label>
        <note>catalytic</note>
    </ligand>
</feature>
<dbReference type="GO" id="GO:0005829">
    <property type="term" value="C:cytosol"/>
    <property type="evidence" value="ECO:0007669"/>
    <property type="project" value="TreeGrafter"/>
</dbReference>
<dbReference type="Proteomes" id="UP000243207">
    <property type="component" value="Chromosome I"/>
</dbReference>
<dbReference type="FunFam" id="3.30.420.10:FF:000009">
    <property type="entry name" value="Ribonuclease T"/>
    <property type="match status" value="1"/>
</dbReference>
<dbReference type="InterPro" id="IPR005987">
    <property type="entry name" value="RNase_T"/>
</dbReference>
<evidence type="ECO:0000256" key="1">
    <source>
        <dbReference type="ARBA" id="ARBA00011738"/>
    </source>
</evidence>
<keyword evidence="6 8" id="KW-0269">Exonuclease</keyword>
<comment type="similarity">
    <text evidence="8">Belongs to the RNase T family.</text>
</comment>
<dbReference type="NCBIfam" id="TIGR01298">
    <property type="entry name" value="RNaseT"/>
    <property type="match status" value="1"/>
</dbReference>
<evidence type="ECO:0000259" key="10">
    <source>
        <dbReference type="SMART" id="SM00479"/>
    </source>
</evidence>
<dbReference type="GO" id="GO:0045004">
    <property type="term" value="P:DNA replication proofreading"/>
    <property type="evidence" value="ECO:0007669"/>
    <property type="project" value="TreeGrafter"/>
</dbReference>
<feature type="site" description="Important for substrate binding and specificity" evidence="8">
    <location>
        <position position="164"/>
    </location>
</feature>
<feature type="site" description="Important for substrate binding and specificity" evidence="8">
    <location>
        <position position="95"/>
    </location>
</feature>
<evidence type="ECO:0000256" key="7">
    <source>
        <dbReference type="ARBA" id="ARBA00022842"/>
    </source>
</evidence>
<accession>A0A1H1P101</accession>
<dbReference type="Pfam" id="PF00929">
    <property type="entry name" value="RNase_T"/>
    <property type="match status" value="1"/>
</dbReference>
<dbReference type="GO" id="GO:0003676">
    <property type="term" value="F:nucleic acid binding"/>
    <property type="evidence" value="ECO:0007669"/>
    <property type="project" value="InterPro"/>
</dbReference>
<dbReference type="InterPro" id="IPR036397">
    <property type="entry name" value="RNaseH_sf"/>
</dbReference>
<feature type="site" description="Important for substrate binding and specificity" evidence="8">
    <location>
        <position position="47"/>
    </location>
</feature>
<dbReference type="EC" id="3.1.13.-" evidence="8"/>
<reference evidence="12" key="1">
    <citation type="submission" date="2016-10" db="EMBL/GenBank/DDBJ databases">
        <authorList>
            <person name="Varghese N."/>
            <person name="Submissions S."/>
        </authorList>
    </citation>
    <scope>NUCLEOTIDE SEQUENCE [LARGE SCALE GENOMIC DNA]</scope>
    <source>
        <strain evidence="12">NRRL B-51270</strain>
    </source>
</reference>
<evidence type="ECO:0000256" key="5">
    <source>
        <dbReference type="ARBA" id="ARBA00022801"/>
    </source>
</evidence>
<feature type="binding site" evidence="8">
    <location>
        <position position="41"/>
    </location>
    <ligand>
        <name>Mg(2+)</name>
        <dbReference type="ChEBI" id="CHEBI:18420"/>
        <label>2</label>
        <note>catalytic</note>
    </ligand>
</feature>
<evidence type="ECO:0000313" key="12">
    <source>
        <dbReference type="Proteomes" id="UP000243207"/>
    </source>
</evidence>
<evidence type="ECO:0000256" key="9">
    <source>
        <dbReference type="SAM" id="MobiDB-lite"/>
    </source>
</evidence>
<sequence length="228" mass="25101">MSEFDYDSENDQDELDGAPAPSSHKTPIAYRFRGFLPVVVDVECGGFNSATDALLEIAATVIAMDEDGMVYPDQTYFFRVEPFDGANIEPAALEFTGIKLDHPLRMAVKEEHALTEIFKHVRKAVKSAGCKRAVLVGHNAFFDLGFLNAAVERTQIKRNPFHPFSCFDTATLGGLAYGQTVLAKACAAAGIEFDGREAHSARYDTEKTADLFCAIVNRWREMGGWPPV</sequence>
<dbReference type="SUPFAM" id="SSF53098">
    <property type="entry name" value="Ribonuclease H-like"/>
    <property type="match status" value="1"/>
</dbReference>
<evidence type="ECO:0000313" key="11">
    <source>
        <dbReference type="EMBL" id="SDS04911.1"/>
    </source>
</evidence>
<feature type="binding site" evidence="8">
    <location>
        <position position="43"/>
    </location>
    <ligand>
        <name>Mg(2+)</name>
        <dbReference type="ChEBI" id="CHEBI:18420"/>
        <label>2</label>
        <note>catalytic</note>
    </ligand>
</feature>
<feature type="region of interest" description="Disordered" evidence="9">
    <location>
        <begin position="1"/>
        <end position="22"/>
    </location>
</feature>
<dbReference type="PANTHER" id="PTHR30231">
    <property type="entry name" value="DNA POLYMERASE III SUBUNIT EPSILON"/>
    <property type="match status" value="1"/>
</dbReference>
<dbReference type="GO" id="GO:0016896">
    <property type="term" value="F:RNA exonuclease activity, producing 5'-phosphomonoesters"/>
    <property type="evidence" value="ECO:0007669"/>
    <property type="project" value="UniProtKB-UniRule"/>
</dbReference>
<name>A0A1H1P101_9GAMM</name>
<dbReference type="SMART" id="SM00479">
    <property type="entry name" value="EXOIII"/>
    <property type="match status" value="1"/>
</dbReference>
<dbReference type="InterPro" id="IPR012337">
    <property type="entry name" value="RNaseH-like_sf"/>
</dbReference>
<feature type="domain" description="Exonuclease" evidence="10">
    <location>
        <begin position="36"/>
        <end position="221"/>
    </location>
</feature>
<evidence type="ECO:0000256" key="3">
    <source>
        <dbReference type="ARBA" id="ARBA00022722"/>
    </source>
</evidence>
<proteinExistence type="inferred from homology"/>
<comment type="subunit">
    <text evidence="1 8">Homodimer.</text>
</comment>
<dbReference type="RefSeq" id="WP_093391948.1">
    <property type="nucleotide sequence ID" value="NZ_LT629736.1"/>
</dbReference>
<dbReference type="STRING" id="487184.SAMN05216421_0810"/>
<organism evidence="11 12">
    <name type="scientific">Halopseudomonas xinjiangensis</name>
    <dbReference type="NCBI Taxonomy" id="487184"/>
    <lineage>
        <taxon>Bacteria</taxon>
        <taxon>Pseudomonadati</taxon>
        <taxon>Pseudomonadota</taxon>
        <taxon>Gammaproteobacteria</taxon>
        <taxon>Pseudomonadales</taxon>
        <taxon>Pseudomonadaceae</taxon>
        <taxon>Halopseudomonas</taxon>
    </lineage>
</organism>
<feature type="binding site" evidence="8">
    <location>
        <position position="199"/>
    </location>
    <ligand>
        <name>Mg(2+)</name>
        <dbReference type="ChEBI" id="CHEBI:18420"/>
        <label>2</label>
        <note>catalytic</note>
    </ligand>
</feature>
<gene>
    <name evidence="8" type="primary">rnt</name>
    <name evidence="11" type="ORF">SAMN05216421_0810</name>
</gene>
<keyword evidence="7 8" id="KW-0460">Magnesium</keyword>
<feature type="active site" description="Proton donor/acceptor" evidence="8">
    <location>
        <position position="199"/>
    </location>
</feature>
<evidence type="ECO:0000256" key="2">
    <source>
        <dbReference type="ARBA" id="ARBA00022694"/>
    </source>
</evidence>
<dbReference type="EMBL" id="LT629736">
    <property type="protein sequence ID" value="SDS04911.1"/>
    <property type="molecule type" value="Genomic_DNA"/>
</dbReference>
<dbReference type="OrthoDB" id="9778264at2"/>
<feature type="compositionally biased region" description="Acidic residues" evidence="9">
    <location>
        <begin position="1"/>
        <end position="16"/>
    </location>
</feature>
<dbReference type="InterPro" id="IPR013520">
    <property type="entry name" value="Ribonucl_H"/>
</dbReference>
<keyword evidence="5 8" id="KW-0378">Hydrolase</keyword>
<feature type="binding site" evidence="8">
    <location>
        <position position="204"/>
    </location>
    <ligand>
        <name>Mg(2+)</name>
        <dbReference type="ChEBI" id="CHEBI:18420"/>
        <label>2</label>
        <note>catalytic</note>
    </ligand>
</feature>
<evidence type="ECO:0000256" key="8">
    <source>
        <dbReference type="HAMAP-Rule" id="MF_00157"/>
    </source>
</evidence>
<feature type="site" description="Important for substrate binding and specificity" evidence="8">
    <location>
        <position position="142"/>
    </location>
</feature>
<comment type="cofactor">
    <cofactor evidence="8">
        <name>Mg(2+)</name>
        <dbReference type="ChEBI" id="CHEBI:18420"/>
    </cofactor>
    <text evidence="8">Binds two Mg(2+) per subunit. The active form of the enzyme binds two Mg(2+) ions in its active site. The first Mg(2+) forms only one salt bridge with the protein.</text>
</comment>
<keyword evidence="4 8" id="KW-0479">Metal-binding</keyword>
<dbReference type="HAMAP" id="MF_00157">
    <property type="entry name" value="RNase_T"/>
    <property type="match status" value="1"/>
</dbReference>
<dbReference type="Gene3D" id="3.30.420.10">
    <property type="entry name" value="Ribonuclease H-like superfamily/Ribonuclease H"/>
    <property type="match status" value="1"/>
</dbReference>
<evidence type="ECO:0000256" key="4">
    <source>
        <dbReference type="ARBA" id="ARBA00022723"/>
    </source>
</evidence>
<dbReference type="CDD" id="cd06134">
    <property type="entry name" value="RNaseT"/>
    <property type="match status" value="1"/>
</dbReference>
<evidence type="ECO:0000256" key="6">
    <source>
        <dbReference type="ARBA" id="ARBA00022839"/>
    </source>
</evidence>
<dbReference type="AlphaFoldDB" id="A0A1H1P101"/>
<dbReference type="GO" id="GO:0000287">
    <property type="term" value="F:magnesium ion binding"/>
    <property type="evidence" value="ECO:0007669"/>
    <property type="project" value="UniProtKB-UniRule"/>
</dbReference>
<comment type="function">
    <text evidence="8">Trims short 3' overhangs of a variety of RNA species, leaving a one or two nucleotide 3' overhang. Responsible for the end-turnover of tRNA: specifically removes the terminal AMP residue from uncharged tRNA (tRNA-C-C-A). Also appears to be involved in tRNA biosynthesis.</text>
</comment>
<keyword evidence="12" id="KW-1185">Reference proteome</keyword>
<dbReference type="GO" id="GO:0008408">
    <property type="term" value="F:3'-5' exonuclease activity"/>
    <property type="evidence" value="ECO:0007669"/>
    <property type="project" value="TreeGrafter"/>
</dbReference>
<dbReference type="PANTHER" id="PTHR30231:SF2">
    <property type="entry name" value="RIBONUCLEASE T"/>
    <property type="match status" value="1"/>
</dbReference>